<dbReference type="InterPro" id="IPR036887">
    <property type="entry name" value="HTH_APSES_sf"/>
</dbReference>
<evidence type="ECO:0000256" key="1">
    <source>
        <dbReference type="SAM" id="MobiDB-lite"/>
    </source>
</evidence>
<comment type="caution">
    <text evidence="3">The sequence shown here is derived from an EMBL/GenBank/DDBJ whole genome shotgun (WGS) entry which is preliminary data.</text>
</comment>
<dbReference type="Gene3D" id="3.10.260.10">
    <property type="entry name" value="Transcription regulator HTH, APSES-type DNA-binding domain"/>
    <property type="match status" value="1"/>
</dbReference>
<gene>
    <name evidence="3" type="ORF">K7432_015321</name>
</gene>
<evidence type="ECO:0000313" key="4">
    <source>
        <dbReference type="Proteomes" id="UP001479436"/>
    </source>
</evidence>
<keyword evidence="4" id="KW-1185">Reference proteome</keyword>
<accession>A0ABR2WG93</accession>
<reference evidence="3 4" key="1">
    <citation type="submission" date="2023-04" db="EMBL/GenBank/DDBJ databases">
        <title>Genome of Basidiobolus ranarum AG-B5.</title>
        <authorList>
            <person name="Stajich J.E."/>
            <person name="Carter-House D."/>
            <person name="Gryganskyi A."/>
        </authorList>
    </citation>
    <scope>NUCLEOTIDE SEQUENCE [LARGE SCALE GENOMIC DNA]</scope>
    <source>
        <strain evidence="3 4">AG-B5</strain>
    </source>
</reference>
<dbReference type="InterPro" id="IPR003163">
    <property type="entry name" value="Tscrpt_reg_HTH_APSES-type"/>
</dbReference>
<evidence type="ECO:0000313" key="3">
    <source>
        <dbReference type="EMBL" id="KAK9760545.1"/>
    </source>
</evidence>
<feature type="domain" description="HTH APSES-type" evidence="2">
    <location>
        <begin position="62"/>
        <end position="177"/>
    </location>
</feature>
<protein>
    <recommendedName>
        <fullName evidence="2">HTH APSES-type domain-containing protein</fullName>
    </recommendedName>
</protein>
<feature type="region of interest" description="Disordered" evidence="1">
    <location>
        <begin position="23"/>
        <end position="47"/>
    </location>
</feature>
<name>A0ABR2WG93_9FUNG</name>
<proteinExistence type="predicted"/>
<feature type="region of interest" description="Disordered" evidence="1">
    <location>
        <begin position="254"/>
        <end position="277"/>
    </location>
</feature>
<dbReference type="EMBL" id="JASJQH010002043">
    <property type="protein sequence ID" value="KAK9760545.1"/>
    <property type="molecule type" value="Genomic_DNA"/>
</dbReference>
<sequence length="305" mass="34266">MSQTRKEVLPKITSDKYFQPSVTSVPTLKSNSKNLKQKNRNSTTTEYNPSMLIPSTLPIYPQICITMVESLPFYVTTVGPAEGFANTYQLLRRYDSGYVNATTLLTAGGMESEKEQAIVLSLEIRRIRIRRRESTLFGTWIPLQRARALAATCSLQQKLGSFLDYDLSSFFPSQLPPHIAAFNPVQVSSRLHQFIRTRAASLKSRDNYVANIGIAPRCLHPTSKSFFSGVGHQLNQILGLQSKQLKSYSALGDNAHSRRASKSKPNTDQSEDTQDDSYSLIDFENIDTFMEDVDFDIDEGDVNFL</sequence>
<dbReference type="PROSITE" id="PS51299">
    <property type="entry name" value="HTH_APSES"/>
    <property type="match status" value="1"/>
</dbReference>
<evidence type="ECO:0000259" key="2">
    <source>
        <dbReference type="PROSITE" id="PS51299"/>
    </source>
</evidence>
<dbReference type="Proteomes" id="UP001479436">
    <property type="component" value="Unassembled WGS sequence"/>
</dbReference>
<organism evidence="3 4">
    <name type="scientific">Basidiobolus ranarum</name>
    <dbReference type="NCBI Taxonomy" id="34480"/>
    <lineage>
        <taxon>Eukaryota</taxon>
        <taxon>Fungi</taxon>
        <taxon>Fungi incertae sedis</taxon>
        <taxon>Zoopagomycota</taxon>
        <taxon>Entomophthoromycotina</taxon>
        <taxon>Basidiobolomycetes</taxon>
        <taxon>Basidiobolales</taxon>
        <taxon>Basidiobolaceae</taxon>
        <taxon>Basidiobolus</taxon>
    </lineage>
</organism>
<dbReference type="SUPFAM" id="SSF54616">
    <property type="entry name" value="DNA-binding domain of Mlu1-box binding protein MBP1"/>
    <property type="match status" value="1"/>
</dbReference>